<gene>
    <name evidence="1" type="ORF">PS691_05832</name>
</gene>
<dbReference type="RefSeq" id="WP_150645596.1">
    <property type="nucleotide sequence ID" value="NZ_CABVHQ010000150.1"/>
</dbReference>
<protein>
    <recommendedName>
        <fullName evidence="3">DUF3077 domain-containing protein</fullName>
    </recommendedName>
</protein>
<dbReference type="Pfam" id="PF19619">
    <property type="entry name" value="DUF6124"/>
    <property type="match status" value="1"/>
</dbReference>
<sequence>MIKVTPDPPEVPDVVPDEFLDSSKLHEAAERALDHFLPPPFDKSRLADARSVNIFAVVPGLSTETLLANTCETLAGANVLASDLAFDVEGSCRNVALAIQQLIELSQLLVNEALEQVAPAG</sequence>
<dbReference type="Proteomes" id="UP000337909">
    <property type="component" value="Unassembled WGS sequence"/>
</dbReference>
<evidence type="ECO:0008006" key="3">
    <source>
        <dbReference type="Google" id="ProtNLM"/>
    </source>
</evidence>
<dbReference type="EMBL" id="CABVHQ010000150">
    <property type="protein sequence ID" value="VVO42017.1"/>
    <property type="molecule type" value="Genomic_DNA"/>
</dbReference>
<evidence type="ECO:0000313" key="2">
    <source>
        <dbReference type="Proteomes" id="UP000337909"/>
    </source>
</evidence>
<name>A0A5E7FUI6_PSEFL</name>
<accession>A0A5E7FUI6</accession>
<reference evidence="1 2" key="1">
    <citation type="submission" date="2019-09" db="EMBL/GenBank/DDBJ databases">
        <authorList>
            <person name="Chandra G."/>
            <person name="Truman W A."/>
        </authorList>
    </citation>
    <scope>NUCLEOTIDE SEQUENCE [LARGE SCALE GENOMIC DNA]</scope>
    <source>
        <strain evidence="1">PS691</strain>
    </source>
</reference>
<evidence type="ECO:0000313" key="1">
    <source>
        <dbReference type="EMBL" id="VVO42017.1"/>
    </source>
</evidence>
<dbReference type="AlphaFoldDB" id="A0A5E7FUI6"/>
<organism evidence="1 2">
    <name type="scientific">Pseudomonas fluorescens</name>
    <dbReference type="NCBI Taxonomy" id="294"/>
    <lineage>
        <taxon>Bacteria</taxon>
        <taxon>Pseudomonadati</taxon>
        <taxon>Pseudomonadota</taxon>
        <taxon>Gammaproteobacteria</taxon>
        <taxon>Pseudomonadales</taxon>
        <taxon>Pseudomonadaceae</taxon>
        <taxon>Pseudomonas</taxon>
    </lineage>
</organism>
<dbReference type="OrthoDB" id="7009380at2"/>
<proteinExistence type="predicted"/>